<keyword evidence="1" id="KW-0723">Serine/threonine-protein kinase</keyword>
<dbReference type="InterPro" id="IPR050267">
    <property type="entry name" value="Anti-sigma-factor_SerPK"/>
</dbReference>
<evidence type="ECO:0000256" key="1">
    <source>
        <dbReference type="ARBA" id="ARBA00022527"/>
    </source>
</evidence>
<dbReference type="Pfam" id="PF13581">
    <property type="entry name" value="HATPase_c_2"/>
    <property type="match status" value="1"/>
</dbReference>
<dbReference type="Proteomes" id="UP000275401">
    <property type="component" value="Unassembled WGS sequence"/>
</dbReference>
<dbReference type="EMBL" id="RIBZ01000116">
    <property type="protein sequence ID" value="RNG31103.1"/>
    <property type="molecule type" value="Genomic_DNA"/>
</dbReference>
<evidence type="ECO:0000313" key="5">
    <source>
        <dbReference type="Proteomes" id="UP000275401"/>
    </source>
</evidence>
<evidence type="ECO:0000259" key="3">
    <source>
        <dbReference type="Pfam" id="PF13581"/>
    </source>
</evidence>
<dbReference type="InterPro" id="IPR003594">
    <property type="entry name" value="HATPase_dom"/>
</dbReference>
<dbReference type="GO" id="GO:0005524">
    <property type="term" value="F:ATP binding"/>
    <property type="evidence" value="ECO:0007669"/>
    <property type="project" value="UniProtKB-KW"/>
</dbReference>
<name>A0A3M8WSM3_9ACTN</name>
<evidence type="ECO:0000313" key="4">
    <source>
        <dbReference type="EMBL" id="RNG31103.1"/>
    </source>
</evidence>
<comment type="caution">
    <text evidence="4">The sequence shown here is derived from an EMBL/GenBank/DDBJ whole genome shotgun (WGS) entry which is preliminary data.</text>
</comment>
<dbReference type="AlphaFoldDB" id="A0A3M8WSM3"/>
<keyword evidence="1" id="KW-0808">Transferase</keyword>
<dbReference type="PANTHER" id="PTHR35526">
    <property type="entry name" value="ANTI-SIGMA-F FACTOR RSBW-RELATED"/>
    <property type="match status" value="1"/>
</dbReference>
<organism evidence="4 5">
    <name type="scientific">Streptomyces botrytidirepellens</name>
    <dbReference type="NCBI Taxonomy" id="2486417"/>
    <lineage>
        <taxon>Bacteria</taxon>
        <taxon>Bacillati</taxon>
        <taxon>Actinomycetota</taxon>
        <taxon>Actinomycetes</taxon>
        <taxon>Kitasatosporales</taxon>
        <taxon>Streptomycetaceae</taxon>
        <taxon>Streptomyces</taxon>
    </lineage>
</organism>
<dbReference type="SUPFAM" id="SSF55874">
    <property type="entry name" value="ATPase domain of HSP90 chaperone/DNA topoisomerase II/histidine kinase"/>
    <property type="match status" value="1"/>
</dbReference>
<accession>A0A3M8WSM3</accession>
<keyword evidence="5" id="KW-1185">Reference proteome</keyword>
<dbReference type="GO" id="GO:0004674">
    <property type="term" value="F:protein serine/threonine kinase activity"/>
    <property type="evidence" value="ECO:0007669"/>
    <property type="project" value="UniProtKB-KW"/>
</dbReference>
<keyword evidence="4" id="KW-0067">ATP-binding</keyword>
<feature type="domain" description="Histidine kinase/HSP90-like ATPase" evidence="3">
    <location>
        <begin position="56"/>
        <end position="168"/>
    </location>
</feature>
<protein>
    <submittedName>
        <fullName evidence="4">ATP-binding protein</fullName>
    </submittedName>
</protein>
<proteinExistence type="predicted"/>
<dbReference type="PANTHER" id="PTHR35526:SF3">
    <property type="entry name" value="ANTI-SIGMA-F FACTOR RSBW"/>
    <property type="match status" value="1"/>
</dbReference>
<gene>
    <name evidence="4" type="ORF">EEJ42_09100</name>
</gene>
<reference evidence="4 5" key="1">
    <citation type="submission" date="2018-11" db="EMBL/GenBank/DDBJ databases">
        <title>The Potential of Streptomyces as Biocontrol Agents against the Tomato grey mould, Botrytis cinerea (Gray mold) Frontiers in Microbiology.</title>
        <authorList>
            <person name="Li D."/>
        </authorList>
    </citation>
    <scope>NUCLEOTIDE SEQUENCE [LARGE SCALE GENOMIC DNA]</scope>
    <source>
        <strain evidence="4 5">NEAU-LD23</strain>
    </source>
</reference>
<dbReference type="CDD" id="cd16936">
    <property type="entry name" value="HATPase_RsbW-like"/>
    <property type="match status" value="1"/>
</dbReference>
<keyword evidence="1" id="KW-0418">Kinase</keyword>
<evidence type="ECO:0000256" key="2">
    <source>
        <dbReference type="SAM" id="MobiDB-lite"/>
    </source>
</evidence>
<feature type="region of interest" description="Disordered" evidence="2">
    <location>
        <begin position="1"/>
        <end position="39"/>
    </location>
</feature>
<sequence length="248" mass="26428">MTAPPSPGVHLGDSDPSVPEALRRVRQNRQERPQLPTARGLHPRHRVRGFVAQMIANEDTLAAVRRLVGTVPVAYGADVEAAETAKLVVSELVSNAVRACGDGTLLVVEACATTTCITVAVHDSRRDLLPTRRTAVSDDAECGRGLALFDVLNVDWTVEPSPLGKQVRCHVPAAQRCICGKPAERCTYAKPFPRGHAEAPSAFDWCSQRDDDPTLPSPGDGEELVSGHPGADMTTFALGVTQLVGVSL</sequence>
<keyword evidence="4" id="KW-0547">Nucleotide-binding</keyword>
<dbReference type="Gene3D" id="3.30.565.10">
    <property type="entry name" value="Histidine kinase-like ATPase, C-terminal domain"/>
    <property type="match status" value="1"/>
</dbReference>
<dbReference type="InterPro" id="IPR036890">
    <property type="entry name" value="HATPase_C_sf"/>
</dbReference>